<dbReference type="EMBL" id="JAKXMK010000025">
    <property type="protein sequence ID" value="MCH6169461.1"/>
    <property type="molecule type" value="Genomic_DNA"/>
</dbReference>
<accession>A0ABS9TMF4</accession>
<dbReference type="NCBIfam" id="TIGR03083">
    <property type="entry name" value="maleylpyruvate isomerase family mycothiol-dependent enzyme"/>
    <property type="match status" value="1"/>
</dbReference>
<sequence length="208" mass="22894">MSLASNERARICDEFERVGPERPTLCEGWSTRDLLAHLLVRERQPWAAPGIVVPVLAPVTEWAMRGFDNVPWGEMVGQLRSGPPVWSPFRIGNLDELANGIELFVHHEDVRRGEPGWEPRRPDAERDGALWSAITRMGRRLYRHSPVGIALRRPSGDQYVITTGSGLVTIVGEPGELVLHAFGRDAVRVELEGDAAAVAAVAATPRGI</sequence>
<evidence type="ECO:0000313" key="1">
    <source>
        <dbReference type="EMBL" id="MCH6169461.1"/>
    </source>
</evidence>
<protein>
    <submittedName>
        <fullName evidence="1">TIGR03085 family metal-binding protein</fullName>
    </submittedName>
</protein>
<dbReference type="Proteomes" id="UP001299970">
    <property type="component" value="Unassembled WGS sequence"/>
</dbReference>
<dbReference type="InterPro" id="IPR017517">
    <property type="entry name" value="Maleyloyr_isom"/>
</dbReference>
<gene>
    <name evidence="1" type="ORF">MMF94_27500</name>
</gene>
<dbReference type="InterPro" id="IPR017519">
    <property type="entry name" value="CHP03085"/>
</dbReference>
<comment type="caution">
    <text evidence="1">The sequence shown here is derived from an EMBL/GenBank/DDBJ whole genome shotgun (WGS) entry which is preliminary data.</text>
</comment>
<keyword evidence="2" id="KW-1185">Reference proteome</keyword>
<name>A0ABS9TMF4_9PSEU</name>
<dbReference type="InterPro" id="IPR034660">
    <property type="entry name" value="DinB/YfiT-like"/>
</dbReference>
<evidence type="ECO:0000313" key="2">
    <source>
        <dbReference type="Proteomes" id="UP001299970"/>
    </source>
</evidence>
<dbReference type="SUPFAM" id="SSF109854">
    <property type="entry name" value="DinB/YfiT-like putative metalloenzymes"/>
    <property type="match status" value="1"/>
</dbReference>
<organism evidence="1 2">
    <name type="scientific">Pseudonocardia alaniniphila</name>
    <dbReference type="NCBI Taxonomy" id="75291"/>
    <lineage>
        <taxon>Bacteria</taxon>
        <taxon>Bacillati</taxon>
        <taxon>Actinomycetota</taxon>
        <taxon>Actinomycetes</taxon>
        <taxon>Pseudonocardiales</taxon>
        <taxon>Pseudonocardiaceae</taxon>
        <taxon>Pseudonocardia</taxon>
    </lineage>
</organism>
<reference evidence="1 2" key="1">
    <citation type="submission" date="2022-03" db="EMBL/GenBank/DDBJ databases">
        <title>Pseudonocardia alaer sp. nov., a novel actinomycete isolated from reed forest soil.</title>
        <authorList>
            <person name="Wang L."/>
        </authorList>
    </citation>
    <scope>NUCLEOTIDE SEQUENCE [LARGE SCALE GENOMIC DNA]</scope>
    <source>
        <strain evidence="1 2">Y-16303</strain>
    </source>
</reference>
<dbReference type="NCBIfam" id="TIGR03085">
    <property type="entry name" value="TIGR03085 family metal-binding protein"/>
    <property type="match status" value="1"/>
</dbReference>
<dbReference type="RefSeq" id="WP_241040100.1">
    <property type="nucleotide sequence ID" value="NZ_BAAAJF010000045.1"/>
</dbReference>
<proteinExistence type="predicted"/>